<evidence type="ECO:0000313" key="3">
    <source>
        <dbReference type="Proteomes" id="UP000265801"/>
    </source>
</evidence>
<dbReference type="EMBL" id="QXIR01000050">
    <property type="protein sequence ID" value="RIW27842.1"/>
    <property type="molecule type" value="Genomic_DNA"/>
</dbReference>
<comment type="caution">
    <text evidence="2">The sequence shown here is derived from an EMBL/GenBank/DDBJ whole genome shotgun (WGS) entry which is preliminary data.</text>
</comment>
<feature type="region of interest" description="Disordered" evidence="1">
    <location>
        <begin position="1"/>
        <end position="21"/>
    </location>
</feature>
<dbReference type="Proteomes" id="UP000265801">
    <property type="component" value="Unassembled WGS sequence"/>
</dbReference>
<sequence>MQGGAGKHPGSRTSELDLQGERPKPAGILAYKRLQINTLLLEGIHLITGGFSLNHPIIRLIHFCNMVFTTKSAPEIQAKVRFPRAAAEPHIQGKISINVYEKPRVCANPGSFMS</sequence>
<protein>
    <submittedName>
        <fullName evidence="2">Uncharacterized protein</fullName>
    </submittedName>
</protein>
<proteinExistence type="predicted"/>
<dbReference type="AlphaFoldDB" id="A0A3A1QNZ4"/>
<gene>
    <name evidence="2" type="ORF">D3H55_22495</name>
</gene>
<accession>A0A3A1QNZ4</accession>
<organism evidence="2 3">
    <name type="scientific">Bacillus salacetis</name>
    <dbReference type="NCBI Taxonomy" id="2315464"/>
    <lineage>
        <taxon>Bacteria</taxon>
        <taxon>Bacillati</taxon>
        <taxon>Bacillota</taxon>
        <taxon>Bacilli</taxon>
        <taxon>Bacillales</taxon>
        <taxon>Bacillaceae</taxon>
        <taxon>Bacillus</taxon>
    </lineage>
</organism>
<name>A0A3A1QNZ4_9BACI</name>
<reference evidence="2 3" key="1">
    <citation type="submission" date="2018-09" db="EMBL/GenBank/DDBJ databases">
        <title>Bacillus saliacetes sp. nov., isolated from Thai shrimp paste (Ka-pi).</title>
        <authorList>
            <person name="Daroonpunt R."/>
            <person name="Tanasupawat S."/>
            <person name="Yiamsombut S."/>
        </authorList>
    </citation>
    <scope>NUCLEOTIDE SEQUENCE [LARGE SCALE GENOMIC DNA]</scope>
    <source>
        <strain evidence="2 3">SKP7-4</strain>
    </source>
</reference>
<evidence type="ECO:0000313" key="2">
    <source>
        <dbReference type="EMBL" id="RIW27842.1"/>
    </source>
</evidence>
<keyword evidence="3" id="KW-1185">Reference proteome</keyword>
<evidence type="ECO:0000256" key="1">
    <source>
        <dbReference type="SAM" id="MobiDB-lite"/>
    </source>
</evidence>